<keyword evidence="3" id="KW-1185">Reference proteome</keyword>
<keyword evidence="1" id="KW-0472">Membrane</keyword>
<feature type="transmembrane region" description="Helical" evidence="1">
    <location>
        <begin position="34"/>
        <end position="57"/>
    </location>
</feature>
<organism evidence="2 3">
    <name type="scientific">Oceanobacillus bengalensis</name>
    <dbReference type="NCBI Taxonomy" id="1435466"/>
    <lineage>
        <taxon>Bacteria</taxon>
        <taxon>Bacillati</taxon>
        <taxon>Bacillota</taxon>
        <taxon>Bacilli</taxon>
        <taxon>Bacillales</taxon>
        <taxon>Bacillaceae</taxon>
        <taxon>Oceanobacillus</taxon>
    </lineage>
</organism>
<protein>
    <submittedName>
        <fullName evidence="2">Uncharacterized protein</fullName>
    </submittedName>
</protein>
<dbReference type="RefSeq" id="WP_121129546.1">
    <property type="nucleotide sequence ID" value="NZ_JBHUFK010000041.1"/>
</dbReference>
<keyword evidence="1" id="KW-1133">Transmembrane helix</keyword>
<accession>A0A494Z3R2</accession>
<dbReference type="OrthoDB" id="2276409at2"/>
<reference evidence="2 3" key="1">
    <citation type="journal article" date="2015" name="Antonie Van Leeuwenhoek">
        <title>Oceanobacillus bengalensis sp. nov., a bacterium isolated from seawater of the Bay of Bengal.</title>
        <authorList>
            <person name="Yongchang O."/>
            <person name="Xiang W."/>
            <person name="Wang G."/>
        </authorList>
    </citation>
    <scope>NUCLEOTIDE SEQUENCE [LARGE SCALE GENOMIC DNA]</scope>
    <source>
        <strain evidence="2 3">MCCC 1K00260</strain>
    </source>
</reference>
<evidence type="ECO:0000256" key="1">
    <source>
        <dbReference type="SAM" id="Phobius"/>
    </source>
</evidence>
<dbReference type="Proteomes" id="UP000281813">
    <property type="component" value="Unassembled WGS sequence"/>
</dbReference>
<sequence>MLFIIVLFDMLGDMVTKSLTFFESEGQVGLWAEWLPIPILFGISALIIFILFVRLYFHPFRKLV</sequence>
<evidence type="ECO:0000313" key="2">
    <source>
        <dbReference type="EMBL" id="RKQ17168.1"/>
    </source>
</evidence>
<evidence type="ECO:0000313" key="3">
    <source>
        <dbReference type="Proteomes" id="UP000281813"/>
    </source>
</evidence>
<gene>
    <name evidence="2" type="ORF">D8M05_05755</name>
</gene>
<dbReference type="EMBL" id="RBZO01000006">
    <property type="protein sequence ID" value="RKQ17168.1"/>
    <property type="molecule type" value="Genomic_DNA"/>
</dbReference>
<comment type="caution">
    <text evidence="2">The sequence shown here is derived from an EMBL/GenBank/DDBJ whole genome shotgun (WGS) entry which is preliminary data.</text>
</comment>
<dbReference type="AlphaFoldDB" id="A0A494Z3R2"/>
<proteinExistence type="predicted"/>
<keyword evidence="1" id="KW-0812">Transmembrane</keyword>
<name>A0A494Z3R2_9BACI</name>